<dbReference type="InterPro" id="IPR014016">
    <property type="entry name" value="UvrD-like_ATP-bd"/>
</dbReference>
<feature type="domain" description="UvrD-like helicase ATP-binding" evidence="7">
    <location>
        <begin position="12"/>
        <end position="288"/>
    </location>
</feature>
<dbReference type="PANTHER" id="PTHR11070">
    <property type="entry name" value="UVRD / RECB / PCRA DNA HELICASE FAMILY MEMBER"/>
    <property type="match status" value="1"/>
</dbReference>
<dbReference type="PROSITE" id="PS51198">
    <property type="entry name" value="UVRD_HELICASE_ATP_BIND"/>
    <property type="match status" value="1"/>
</dbReference>
<keyword evidence="3 5" id="KW-0347">Helicase</keyword>
<dbReference type="AlphaFoldDB" id="A0A2N6VNI5"/>
<evidence type="ECO:0000256" key="3">
    <source>
        <dbReference type="ARBA" id="ARBA00022806"/>
    </source>
</evidence>
<evidence type="ECO:0000259" key="7">
    <source>
        <dbReference type="PROSITE" id="PS51198"/>
    </source>
</evidence>
<dbReference type="GO" id="GO:0043138">
    <property type="term" value="F:3'-5' DNA helicase activity"/>
    <property type="evidence" value="ECO:0007669"/>
    <property type="project" value="TreeGrafter"/>
</dbReference>
<keyword evidence="1 5" id="KW-0547">Nucleotide-binding</keyword>
<evidence type="ECO:0000313" key="8">
    <source>
        <dbReference type="EMBL" id="PMD05710.1"/>
    </source>
</evidence>
<accession>A0A2N6VNI5</accession>
<protein>
    <recommendedName>
        <fullName evidence="7">UvrD-like helicase ATP-binding domain-containing protein</fullName>
    </recommendedName>
</protein>
<evidence type="ECO:0000313" key="9">
    <source>
        <dbReference type="Proteomes" id="UP000235598"/>
    </source>
</evidence>
<proteinExistence type="predicted"/>
<dbReference type="GO" id="GO:0003677">
    <property type="term" value="F:DNA binding"/>
    <property type="evidence" value="ECO:0007669"/>
    <property type="project" value="InterPro"/>
</dbReference>
<dbReference type="Proteomes" id="UP000235598">
    <property type="component" value="Unassembled WGS sequence"/>
</dbReference>
<evidence type="ECO:0000256" key="1">
    <source>
        <dbReference type="ARBA" id="ARBA00022741"/>
    </source>
</evidence>
<dbReference type="SUPFAM" id="SSF52540">
    <property type="entry name" value="P-loop containing nucleoside triphosphate hydrolases"/>
    <property type="match status" value="1"/>
</dbReference>
<dbReference type="InterPro" id="IPR000212">
    <property type="entry name" value="DNA_helicase_UvrD/REP"/>
</dbReference>
<dbReference type="Pfam" id="PF00580">
    <property type="entry name" value="UvrD-helicase"/>
    <property type="match status" value="2"/>
</dbReference>
<evidence type="ECO:0000256" key="2">
    <source>
        <dbReference type="ARBA" id="ARBA00022801"/>
    </source>
</evidence>
<dbReference type="EMBL" id="PNHK01000002">
    <property type="protein sequence ID" value="PMD05710.1"/>
    <property type="molecule type" value="Genomic_DNA"/>
</dbReference>
<dbReference type="PANTHER" id="PTHR11070:SF2">
    <property type="entry name" value="ATP-DEPENDENT DNA HELICASE SRS2"/>
    <property type="match status" value="1"/>
</dbReference>
<reference evidence="8 9" key="1">
    <citation type="submission" date="2017-09" db="EMBL/GenBank/DDBJ databases">
        <title>Bacterial strain isolated from the female urinary microbiota.</title>
        <authorList>
            <person name="Thomas-White K."/>
            <person name="Kumar N."/>
            <person name="Forster S."/>
            <person name="Putonti C."/>
            <person name="Lawley T."/>
            <person name="Wolfe A.J."/>
        </authorList>
    </citation>
    <scope>NUCLEOTIDE SEQUENCE [LARGE SCALE GENOMIC DNA]</scope>
    <source>
        <strain evidence="8 9">UMB1301</strain>
    </source>
</reference>
<evidence type="ECO:0000256" key="4">
    <source>
        <dbReference type="ARBA" id="ARBA00022840"/>
    </source>
</evidence>
<dbReference type="InterPro" id="IPR027417">
    <property type="entry name" value="P-loop_NTPase"/>
</dbReference>
<dbReference type="GO" id="GO:0000725">
    <property type="term" value="P:recombinational repair"/>
    <property type="evidence" value="ECO:0007669"/>
    <property type="project" value="TreeGrafter"/>
</dbReference>
<evidence type="ECO:0000256" key="5">
    <source>
        <dbReference type="PROSITE-ProRule" id="PRU00560"/>
    </source>
</evidence>
<feature type="region of interest" description="Disordered" evidence="6">
    <location>
        <begin position="502"/>
        <end position="528"/>
    </location>
</feature>
<sequence length="528" mass="57978">MSKALSHAGVIDDLTNEQRLAAATSQTNLFIEAGPGTGKTTVSAQRFGVQLFSAAHRQDARAVVAVSFTRAATYNLRRRVQRLWGPAALTWPHRIVTLDAIMCDLLHDLMRQQLVVWPDASTVWPDGDIALDVRDSWASTGGTVWTKSIYELSLVGRQLRFRETFASENAARFPAVRVVPLMRQGVCTHQDVRDILALALQNPPSAARVRQRLSGTMRALIVDEVFDANDLDIAIIEAAITAGVAVTLVGDPWQALYLFRGARPQAIPELLARAGVGTRKLTKSFRWRSGEQYDLATNLRAGQGLVLPTGSSELDVDVVLALRWAELWNLGGGVLPLAFHAFKGGYEEAAATLLLNHVTRNVFDLDATYLNDALTALNVQDRDVPRALEPALQNVVEILRANGKDAVKSAYLKLVQVVGRVSARELRPPNHHHTKRLAQLQERLVFPGRPVPGLTTHQAKGGEWEVVGLRLKDDERKALAAGLDSADDLHRKIYVACTRARERTVEIEPDPTPASQAPKRGQGPRSRA</sequence>
<dbReference type="RefSeq" id="WP_102238729.1">
    <property type="nucleotide sequence ID" value="NZ_PNHK01000002.1"/>
</dbReference>
<comment type="caution">
    <text evidence="8">The sequence shown here is derived from an EMBL/GenBank/DDBJ whole genome shotgun (WGS) entry which is preliminary data.</text>
</comment>
<organism evidence="8 9">
    <name type="scientific">Brevibacterium paucivorans</name>
    <dbReference type="NCBI Taxonomy" id="170994"/>
    <lineage>
        <taxon>Bacteria</taxon>
        <taxon>Bacillati</taxon>
        <taxon>Actinomycetota</taxon>
        <taxon>Actinomycetes</taxon>
        <taxon>Micrococcales</taxon>
        <taxon>Brevibacteriaceae</taxon>
        <taxon>Brevibacterium</taxon>
    </lineage>
</organism>
<keyword evidence="4 5" id="KW-0067">ATP-binding</keyword>
<gene>
    <name evidence="8" type="ORF">CJ199_06825</name>
</gene>
<name>A0A2N6VNI5_9MICO</name>
<dbReference type="Gene3D" id="3.40.50.300">
    <property type="entry name" value="P-loop containing nucleotide triphosphate hydrolases"/>
    <property type="match status" value="2"/>
</dbReference>
<dbReference type="OrthoDB" id="9810135at2"/>
<dbReference type="GO" id="GO:0016787">
    <property type="term" value="F:hydrolase activity"/>
    <property type="evidence" value="ECO:0007669"/>
    <property type="project" value="UniProtKB-UniRule"/>
</dbReference>
<evidence type="ECO:0000256" key="6">
    <source>
        <dbReference type="SAM" id="MobiDB-lite"/>
    </source>
</evidence>
<feature type="binding site" evidence="5">
    <location>
        <begin position="33"/>
        <end position="40"/>
    </location>
    <ligand>
        <name>ATP</name>
        <dbReference type="ChEBI" id="CHEBI:30616"/>
    </ligand>
</feature>
<dbReference type="GO" id="GO:0005524">
    <property type="term" value="F:ATP binding"/>
    <property type="evidence" value="ECO:0007669"/>
    <property type="project" value="UniProtKB-UniRule"/>
</dbReference>
<keyword evidence="2 5" id="KW-0378">Hydrolase</keyword>